<name>A0A9D2KL13_9BACT</name>
<evidence type="ECO:0000313" key="1">
    <source>
        <dbReference type="EMBL" id="HJA08266.1"/>
    </source>
</evidence>
<organism evidence="1 2">
    <name type="scientific">Candidatus Mailhella merdigallinarum</name>
    <dbReference type="NCBI Taxonomy" id="2838658"/>
    <lineage>
        <taxon>Bacteria</taxon>
        <taxon>Pseudomonadati</taxon>
        <taxon>Thermodesulfobacteriota</taxon>
        <taxon>Desulfovibrionia</taxon>
        <taxon>Desulfovibrionales</taxon>
        <taxon>Desulfovibrionaceae</taxon>
        <taxon>Mailhella</taxon>
    </lineage>
</organism>
<sequence>MNMTISYSRQGDVHTIETGGAALPKIVIDNTGVPENQRGGTAKQLLGSAAVFCYMSALLGSLDARGVKYENATATATLEVGPNDLGQGRVKKITIDAAVTLPGEDAPTFERVAKIMKQGCLITGSLHEGVEMAYNLHPEYKD</sequence>
<dbReference type="PANTHER" id="PTHR42830:SF2">
    <property type="entry name" value="OSMC_OHR FAMILY PROTEIN"/>
    <property type="match status" value="1"/>
</dbReference>
<dbReference type="EMBL" id="DXAN01000007">
    <property type="protein sequence ID" value="HJA08266.1"/>
    <property type="molecule type" value="Genomic_DNA"/>
</dbReference>
<gene>
    <name evidence="1" type="ORF">H9962_03635</name>
</gene>
<comment type="caution">
    <text evidence="1">The sequence shown here is derived from an EMBL/GenBank/DDBJ whole genome shotgun (WGS) entry which is preliminary data.</text>
</comment>
<dbReference type="InterPro" id="IPR052707">
    <property type="entry name" value="OsmC_Ohr_Peroxiredoxin"/>
</dbReference>
<reference evidence="1" key="1">
    <citation type="journal article" date="2021" name="PeerJ">
        <title>Extensive microbial diversity within the chicken gut microbiome revealed by metagenomics and culture.</title>
        <authorList>
            <person name="Gilroy R."/>
            <person name="Ravi A."/>
            <person name="Getino M."/>
            <person name="Pursley I."/>
            <person name="Horton D.L."/>
            <person name="Alikhan N.F."/>
            <person name="Baker D."/>
            <person name="Gharbi K."/>
            <person name="Hall N."/>
            <person name="Watson M."/>
            <person name="Adriaenssens E.M."/>
            <person name="Foster-Nyarko E."/>
            <person name="Jarju S."/>
            <person name="Secka A."/>
            <person name="Antonio M."/>
            <person name="Oren A."/>
            <person name="Chaudhuri R.R."/>
            <person name="La Ragione R."/>
            <person name="Hildebrand F."/>
            <person name="Pallen M.J."/>
        </authorList>
    </citation>
    <scope>NUCLEOTIDE SEQUENCE</scope>
    <source>
        <strain evidence="1">CHK186-16707</strain>
    </source>
</reference>
<dbReference type="Proteomes" id="UP000824225">
    <property type="component" value="Unassembled WGS sequence"/>
</dbReference>
<dbReference type="InterPro" id="IPR015946">
    <property type="entry name" value="KH_dom-like_a/b"/>
</dbReference>
<dbReference type="AlphaFoldDB" id="A0A9D2KL13"/>
<dbReference type="InterPro" id="IPR003718">
    <property type="entry name" value="OsmC/Ohr_fam"/>
</dbReference>
<dbReference type="SUPFAM" id="SSF82784">
    <property type="entry name" value="OsmC-like"/>
    <property type="match status" value="1"/>
</dbReference>
<dbReference type="Pfam" id="PF02566">
    <property type="entry name" value="OsmC"/>
    <property type="match status" value="1"/>
</dbReference>
<protein>
    <submittedName>
        <fullName evidence="1">OsmC family protein</fullName>
    </submittedName>
</protein>
<proteinExistence type="predicted"/>
<evidence type="ECO:0000313" key="2">
    <source>
        <dbReference type="Proteomes" id="UP000824225"/>
    </source>
</evidence>
<dbReference type="Gene3D" id="3.30.300.20">
    <property type="match status" value="1"/>
</dbReference>
<dbReference type="InterPro" id="IPR036102">
    <property type="entry name" value="OsmC/Ohrsf"/>
</dbReference>
<accession>A0A9D2KL13</accession>
<dbReference type="PANTHER" id="PTHR42830">
    <property type="entry name" value="OSMOTICALLY INDUCIBLE FAMILY PROTEIN"/>
    <property type="match status" value="1"/>
</dbReference>
<reference evidence="1" key="2">
    <citation type="submission" date="2021-04" db="EMBL/GenBank/DDBJ databases">
        <authorList>
            <person name="Gilroy R."/>
        </authorList>
    </citation>
    <scope>NUCLEOTIDE SEQUENCE</scope>
    <source>
        <strain evidence="1">CHK186-16707</strain>
    </source>
</reference>